<dbReference type="FunFam" id="3.40.50.1820:FF:000632">
    <property type="entry name" value="Protein CBR-LIPL-6"/>
    <property type="match status" value="1"/>
</dbReference>
<dbReference type="GO" id="GO:0016298">
    <property type="term" value="F:lipase activity"/>
    <property type="evidence" value="ECO:0000318"/>
    <property type="project" value="GO_Central"/>
</dbReference>
<dbReference type="HOGENOM" id="CLU_010974_0_1_1"/>
<evidence type="ECO:0000256" key="1">
    <source>
        <dbReference type="SAM" id="SignalP"/>
    </source>
</evidence>
<reference evidence="3 4" key="1">
    <citation type="journal article" date="1998" name="Science">
        <title>Genome sequence of the nematode C. elegans: a platform for investigating biology.</title>
        <authorList>
            <consortium name="The C. elegans sequencing consortium"/>
            <person name="Sulson J.E."/>
            <person name="Waterston R."/>
        </authorList>
    </citation>
    <scope>NUCLEOTIDE SEQUENCE [LARGE SCALE GENOMIC DNA]</scope>
    <source>
        <strain evidence="3 4">Bristol N2</strain>
    </source>
</reference>
<evidence type="ECO:0000259" key="2">
    <source>
        <dbReference type="Pfam" id="PF04083"/>
    </source>
</evidence>
<dbReference type="Bgee" id="WBGene00021963">
    <property type="expression patterns" value="Expressed in pharyngeal muscle cell (C elegans) and 3 other cell types or tissues"/>
</dbReference>
<dbReference type="PaxDb" id="6239-Y57E12B.3"/>
<keyword evidence="1" id="KW-0732">Signal</keyword>
<dbReference type="Gene3D" id="3.40.50.1820">
    <property type="entry name" value="alpha/beta hydrolase"/>
    <property type="match status" value="1"/>
</dbReference>
<dbReference type="PANTHER" id="PTHR11005">
    <property type="entry name" value="LYSOSOMAL ACID LIPASE-RELATED"/>
    <property type="match status" value="1"/>
</dbReference>
<dbReference type="EMBL" id="BX284605">
    <property type="protein sequence ID" value="CCD72909.2"/>
    <property type="molecule type" value="Genomic_DNA"/>
</dbReference>
<dbReference type="GO" id="GO:0006629">
    <property type="term" value="P:lipid metabolic process"/>
    <property type="evidence" value="ECO:0000318"/>
    <property type="project" value="GO_Central"/>
</dbReference>
<proteinExistence type="predicted"/>
<dbReference type="FunCoup" id="E2S7J2">
    <property type="interactions" value="101"/>
</dbReference>
<organism evidence="3 4">
    <name type="scientific">Caenorhabditis elegans</name>
    <dbReference type="NCBI Taxonomy" id="6239"/>
    <lineage>
        <taxon>Eukaryota</taxon>
        <taxon>Metazoa</taxon>
        <taxon>Ecdysozoa</taxon>
        <taxon>Nematoda</taxon>
        <taxon>Chromadorea</taxon>
        <taxon>Rhabditida</taxon>
        <taxon>Rhabditina</taxon>
        <taxon>Rhabditomorpha</taxon>
        <taxon>Rhabditoidea</taxon>
        <taxon>Rhabditidae</taxon>
        <taxon>Peloderinae</taxon>
        <taxon>Caenorhabditis</taxon>
    </lineage>
</organism>
<gene>
    <name evidence="3 5" type="primary">lipl-6</name>
    <name evidence="3" type="ORF">CELE_Y57E12B.3</name>
    <name evidence="5" type="ORF">Y57E12B.3</name>
</gene>
<dbReference type="WormBase" id="Y57E12B.3">
    <property type="protein sequence ID" value="CE52907"/>
    <property type="gene ID" value="WBGene00021963"/>
    <property type="gene designation" value="lipl-6"/>
</dbReference>
<sequence>MKSLLLLFLLFLHTLCENVTTPNSEEDTDMTATPSTITPLLSTAQNPSLPKTSKLPLALKTPVPTFPFSSLATSDWLSSMPTIQTLLPPPLPLTTLEVPENENFGFTSLAPLWTLPTQPPAWSPMLDSPIKPIQNSMFPTFPTMPTLPTLPTLAPFTFPTLPPPTTMKPLNITIDPEALMDVPEIITHWGYPVETHKVVTVDGYILTLHRIPHGKNETSKSASKTPKPVVFLQHGLLCTSSIWLLNLPRQSAGYIFADQGYDVWLGNMRGNTYSKEHTRMTSADRRFWKFSWEEMARYDLPAMINYALKTTKRQNLYYVGHSQGALTMFAKMSEDPEMSKKIRKFFAMAPVARMSHVKGLFQNLGQIYEQYNLVYQVFGDGEFLTNNIFTKLLTDIFCDQAVNNPLCENFIFAVSGPNSNQFNNSRIGIYLAHNPAGTSSRNILHFAQMVKKKRMSRFDHGKDLNLKIYGAPSPPEYDIRKINSSIYLFYSDFDWLANPKDVEGFLIPMLPSKTLKKATKLRDFNHNDFLWGMRARKEIYDKIINTIKLDQRRVKLQNSMERFFERQSRNSTSGLDEETMMRLRNETMNLD</sequence>
<dbReference type="KEGG" id="cel:CELE_Y57E12B.3"/>
<keyword evidence="4" id="KW-1185">Reference proteome</keyword>
<feature type="signal peptide" evidence="1">
    <location>
        <begin position="1"/>
        <end position="16"/>
    </location>
</feature>
<dbReference type="AlphaFoldDB" id="E2S7J2"/>
<evidence type="ECO:0000313" key="3">
    <source>
        <dbReference type="EMBL" id="CCD72909.2"/>
    </source>
</evidence>
<dbReference type="RefSeq" id="NP_504755.3">
    <property type="nucleotide sequence ID" value="NM_072354.4"/>
</dbReference>
<dbReference type="CTD" id="179081"/>
<feature type="domain" description="Partial AB-hydrolase lipase" evidence="2">
    <location>
        <begin position="182"/>
        <end position="247"/>
    </location>
</feature>
<dbReference type="Proteomes" id="UP000001940">
    <property type="component" value="Chromosome V"/>
</dbReference>
<dbReference type="SMR" id="E2S7J2"/>
<dbReference type="Pfam" id="PF04083">
    <property type="entry name" value="Abhydro_lipase"/>
    <property type="match status" value="1"/>
</dbReference>
<dbReference type="OrthoDB" id="9974421at2759"/>
<dbReference type="eggNOG" id="KOG2624">
    <property type="taxonomic scope" value="Eukaryota"/>
</dbReference>
<dbReference type="InterPro" id="IPR029058">
    <property type="entry name" value="AB_hydrolase_fold"/>
</dbReference>
<accession>E2S7J2</accession>
<name>E2S7J2_CAEEL</name>
<dbReference type="InParanoid" id="E2S7J2"/>
<dbReference type="SUPFAM" id="SSF53474">
    <property type="entry name" value="alpha/beta-Hydrolases"/>
    <property type="match status" value="1"/>
</dbReference>
<dbReference type="GeneID" id="179081"/>
<evidence type="ECO:0000313" key="4">
    <source>
        <dbReference type="Proteomes" id="UP000001940"/>
    </source>
</evidence>
<protein>
    <submittedName>
        <fullName evidence="3">Partial AB-hydrolase lipase domain-containing protein</fullName>
    </submittedName>
</protein>
<evidence type="ECO:0000313" key="5">
    <source>
        <dbReference type="WormBase" id="Y57E12B.3"/>
    </source>
</evidence>
<dbReference type="STRING" id="6239.Y57E12B.3.1"/>
<dbReference type="InterPro" id="IPR006693">
    <property type="entry name" value="AB_hydrolase_lipase"/>
</dbReference>
<dbReference type="AGR" id="WB:WBGene00021963"/>
<dbReference type="PhylomeDB" id="E2S7J2"/>
<feature type="chain" id="PRO_5017955703" evidence="1">
    <location>
        <begin position="17"/>
        <end position="591"/>
    </location>
</feature>
<dbReference type="ESTHER" id="caeel-Y57E12B.3">
    <property type="family name" value="Acidic_Lipase"/>
</dbReference>